<dbReference type="VEuPathDB" id="FungiDB:ASPGLDRAFT_42875"/>
<keyword evidence="2" id="KW-1185">Reference proteome</keyword>
<organism evidence="1 2">
    <name type="scientific">Aspergillus glaucus CBS 516.65</name>
    <dbReference type="NCBI Taxonomy" id="1160497"/>
    <lineage>
        <taxon>Eukaryota</taxon>
        <taxon>Fungi</taxon>
        <taxon>Dikarya</taxon>
        <taxon>Ascomycota</taxon>
        <taxon>Pezizomycotina</taxon>
        <taxon>Eurotiomycetes</taxon>
        <taxon>Eurotiomycetidae</taxon>
        <taxon>Eurotiales</taxon>
        <taxon>Aspergillaceae</taxon>
        <taxon>Aspergillus</taxon>
        <taxon>Aspergillus subgen. Aspergillus</taxon>
    </lineage>
</organism>
<dbReference type="RefSeq" id="XP_022404489.1">
    <property type="nucleotide sequence ID" value="XM_022545690.1"/>
</dbReference>
<reference evidence="2" key="1">
    <citation type="journal article" date="2017" name="Genome Biol.">
        <title>Comparative genomics reveals high biological diversity and specific adaptations in the industrially and medically important fungal genus Aspergillus.</title>
        <authorList>
            <person name="de Vries R.P."/>
            <person name="Riley R."/>
            <person name="Wiebenga A."/>
            <person name="Aguilar-Osorio G."/>
            <person name="Amillis S."/>
            <person name="Uchima C.A."/>
            <person name="Anderluh G."/>
            <person name="Asadollahi M."/>
            <person name="Askin M."/>
            <person name="Barry K."/>
            <person name="Battaglia E."/>
            <person name="Bayram O."/>
            <person name="Benocci T."/>
            <person name="Braus-Stromeyer S.A."/>
            <person name="Caldana C."/>
            <person name="Canovas D."/>
            <person name="Cerqueira G.C."/>
            <person name="Chen F."/>
            <person name="Chen W."/>
            <person name="Choi C."/>
            <person name="Clum A."/>
            <person name="Dos Santos R.A."/>
            <person name="Damasio A.R."/>
            <person name="Diallinas G."/>
            <person name="Emri T."/>
            <person name="Fekete E."/>
            <person name="Flipphi M."/>
            <person name="Freyberg S."/>
            <person name="Gallo A."/>
            <person name="Gournas C."/>
            <person name="Habgood R."/>
            <person name="Hainaut M."/>
            <person name="Harispe M.L."/>
            <person name="Henrissat B."/>
            <person name="Hilden K.S."/>
            <person name="Hope R."/>
            <person name="Hossain A."/>
            <person name="Karabika E."/>
            <person name="Karaffa L."/>
            <person name="Karanyi Z."/>
            <person name="Krasevec N."/>
            <person name="Kuo A."/>
            <person name="Kusch H."/>
            <person name="LaButti K."/>
            <person name="Lagendijk E.L."/>
            <person name="Lapidus A."/>
            <person name="Levasseur A."/>
            <person name="Lindquist E."/>
            <person name="Lipzen A."/>
            <person name="Logrieco A.F."/>
            <person name="MacCabe A."/>
            <person name="Maekelae M.R."/>
            <person name="Malavazi I."/>
            <person name="Melin P."/>
            <person name="Meyer V."/>
            <person name="Mielnichuk N."/>
            <person name="Miskei M."/>
            <person name="Molnar A.P."/>
            <person name="Mule G."/>
            <person name="Ngan C.Y."/>
            <person name="Orejas M."/>
            <person name="Orosz E."/>
            <person name="Ouedraogo J.P."/>
            <person name="Overkamp K.M."/>
            <person name="Park H.-S."/>
            <person name="Perrone G."/>
            <person name="Piumi F."/>
            <person name="Punt P.J."/>
            <person name="Ram A.F."/>
            <person name="Ramon A."/>
            <person name="Rauscher S."/>
            <person name="Record E."/>
            <person name="Riano-Pachon D.M."/>
            <person name="Robert V."/>
            <person name="Roehrig J."/>
            <person name="Ruller R."/>
            <person name="Salamov A."/>
            <person name="Salih N.S."/>
            <person name="Samson R.A."/>
            <person name="Sandor E."/>
            <person name="Sanguinetti M."/>
            <person name="Schuetze T."/>
            <person name="Sepcic K."/>
            <person name="Shelest E."/>
            <person name="Sherlock G."/>
            <person name="Sophianopoulou V."/>
            <person name="Squina F.M."/>
            <person name="Sun H."/>
            <person name="Susca A."/>
            <person name="Todd R.B."/>
            <person name="Tsang A."/>
            <person name="Unkles S.E."/>
            <person name="van de Wiele N."/>
            <person name="van Rossen-Uffink D."/>
            <person name="Oliveira J.V."/>
            <person name="Vesth T.C."/>
            <person name="Visser J."/>
            <person name="Yu J.-H."/>
            <person name="Zhou M."/>
            <person name="Andersen M.R."/>
            <person name="Archer D.B."/>
            <person name="Baker S.E."/>
            <person name="Benoit I."/>
            <person name="Brakhage A.A."/>
            <person name="Braus G.H."/>
            <person name="Fischer R."/>
            <person name="Frisvad J.C."/>
            <person name="Goldman G.H."/>
            <person name="Houbraken J."/>
            <person name="Oakley B."/>
            <person name="Pocsi I."/>
            <person name="Scazzocchio C."/>
            <person name="Seiboth B."/>
            <person name="vanKuyk P.A."/>
            <person name="Wortman J."/>
            <person name="Dyer P.S."/>
            <person name="Grigoriev I.V."/>
        </authorList>
    </citation>
    <scope>NUCLEOTIDE SEQUENCE [LARGE SCALE GENOMIC DNA]</scope>
    <source>
        <strain evidence="2">CBS 516.65</strain>
    </source>
</reference>
<protein>
    <submittedName>
        <fullName evidence="1">Uncharacterized protein</fullName>
    </submittedName>
</protein>
<dbReference type="GeneID" id="34461951"/>
<proteinExistence type="predicted"/>
<dbReference type="Proteomes" id="UP000184300">
    <property type="component" value="Unassembled WGS sequence"/>
</dbReference>
<dbReference type="EMBL" id="KV878890">
    <property type="protein sequence ID" value="OJJ87806.1"/>
    <property type="molecule type" value="Genomic_DNA"/>
</dbReference>
<evidence type="ECO:0000313" key="1">
    <source>
        <dbReference type="EMBL" id="OJJ87806.1"/>
    </source>
</evidence>
<sequence>MNDNMKTLVNINSHTLTQQLTQLEKAVKSLANQTKFLAATASAISKTVNAHEIELRDLHPVKAAHDRGRWCVLYEWAGIRNDGLRALCDAAVHGGDITTDTRLLSSLIDESEENVEALRAAFREHYGIDLKTASGNIAIAPPYVVEACDVLADVRSLGFWRESEQQLRRNAIEDLGRQIVNDWLRGEKLDGQILLKLRTEYRG</sequence>
<accession>A0A1L9VV77</accession>
<name>A0A1L9VV77_ASPGL</name>
<dbReference type="AlphaFoldDB" id="A0A1L9VV77"/>
<gene>
    <name evidence="1" type="ORF">ASPGLDRAFT_42875</name>
</gene>
<evidence type="ECO:0000313" key="2">
    <source>
        <dbReference type="Proteomes" id="UP000184300"/>
    </source>
</evidence>